<evidence type="ECO:0000313" key="3">
    <source>
        <dbReference type="Proteomes" id="UP000327493"/>
    </source>
</evidence>
<keyword evidence="3" id="KW-1185">Reference proteome</keyword>
<accession>A0A5J5CII9</accession>
<reference evidence="2 3" key="1">
    <citation type="submission" date="2019-08" db="EMBL/GenBank/DDBJ databases">
        <title>A chromosome-level genome assembly, high-density linkage maps, and genome scans reveal the genomic architecture of hybrid incompatibilities underlying speciation via character displacement in darters (Percidae: Etheostominae).</title>
        <authorList>
            <person name="Moran R.L."/>
            <person name="Catchen J.M."/>
            <person name="Fuller R.C."/>
        </authorList>
    </citation>
    <scope>NUCLEOTIDE SEQUENCE [LARGE SCALE GENOMIC DNA]</scope>
    <source>
        <strain evidence="2">EspeVRDwgs_2016</strain>
        <tissue evidence="2">Muscle</tissue>
    </source>
</reference>
<protein>
    <submittedName>
        <fullName evidence="2">Uncharacterized protein</fullName>
    </submittedName>
</protein>
<organism evidence="2 3">
    <name type="scientific">Etheostoma spectabile</name>
    <name type="common">orangethroat darter</name>
    <dbReference type="NCBI Taxonomy" id="54343"/>
    <lineage>
        <taxon>Eukaryota</taxon>
        <taxon>Metazoa</taxon>
        <taxon>Chordata</taxon>
        <taxon>Craniata</taxon>
        <taxon>Vertebrata</taxon>
        <taxon>Euteleostomi</taxon>
        <taxon>Actinopterygii</taxon>
        <taxon>Neopterygii</taxon>
        <taxon>Teleostei</taxon>
        <taxon>Neoteleostei</taxon>
        <taxon>Acanthomorphata</taxon>
        <taxon>Eupercaria</taxon>
        <taxon>Perciformes</taxon>
        <taxon>Percoidei</taxon>
        <taxon>Percidae</taxon>
        <taxon>Etheostomatinae</taxon>
        <taxon>Etheostoma</taxon>
    </lineage>
</organism>
<gene>
    <name evidence="2" type="ORF">FQN60_005944</name>
</gene>
<proteinExistence type="predicted"/>
<dbReference type="Proteomes" id="UP000327493">
    <property type="component" value="Chromosome 23"/>
</dbReference>
<comment type="caution">
    <text evidence="2">The sequence shown here is derived from an EMBL/GenBank/DDBJ whole genome shotgun (WGS) entry which is preliminary data.</text>
</comment>
<dbReference type="AlphaFoldDB" id="A0A5J5CII9"/>
<name>A0A5J5CII9_9PERO</name>
<evidence type="ECO:0000313" key="2">
    <source>
        <dbReference type="EMBL" id="KAA8580409.1"/>
    </source>
</evidence>
<sequence>MSLVGEGHVSQVSEEAAVFPPNNVSLKTQRVLWTDLGLPVVLAPEWNERRASARTPAPELNNRALADGRNRAAPQRPPASPSYPGSVSDIPAVG</sequence>
<evidence type="ECO:0000256" key="1">
    <source>
        <dbReference type="SAM" id="MobiDB-lite"/>
    </source>
</evidence>
<feature type="region of interest" description="Disordered" evidence="1">
    <location>
        <begin position="46"/>
        <end position="94"/>
    </location>
</feature>
<dbReference type="EMBL" id="VOFY01000023">
    <property type="protein sequence ID" value="KAA8580409.1"/>
    <property type="molecule type" value="Genomic_DNA"/>
</dbReference>